<dbReference type="GO" id="GO:0003677">
    <property type="term" value="F:DNA binding"/>
    <property type="evidence" value="ECO:0007669"/>
    <property type="project" value="UniProtKB-KW"/>
</dbReference>
<dbReference type="Pfam" id="PF01131">
    <property type="entry name" value="Topoisom_bac"/>
    <property type="match status" value="1"/>
</dbReference>
<sequence length="717" mass="78582">MRLFIAEKPSVAKAIAAELGNVTRAEGYLQCGPDRVTWCFGHILEMAKPEHYGEQYAKWRAEDLPIIPQAWALLPKDDAKAQLAVIGRLLKDATEVVNAGDPDREGQLLVDEVLDHFKNRRDVKRFWVSAQDSVSIQRGLAALKNNKDYQGLKDAALARQRADWLIGMNFSRAYTLRAQRGGAQKTVLTVGRVQTPTLALVVARDREIEAFKPAAYFTLQAQIEHANGAFRAAWKAKDDQAGLDSEGRLVDKTIAEAITKATTGQAGTLKEYRQEPKADGQPRAYALSDITLKASNKFGYSAEDVLKACQALYETHKLTSYPRTDCDYLPESQHADAPRVLAALKHVNPGFAKLIDGADPTIKSKTWNDAKITAHHGIIPTMHQGDASRLSDIERNIYELIVRAYLAQFYPAHEYMSTTIAVDVQSETFTASGKTVTRNGWRDVYQVEQEEGEAEEDTQALPPMQQGDGVKCARVDTKAMKTKPPARFTEGTLGKAMENVHKFVTDPEERKILKEGDGIGTSATRAAIISELKRRGFLEPKGKQIISTTLGRGLIDTLPEKVKSASLTAFYESMLKEIEGGKCAVDTFIEQQAEFIRGQVAEANSGASTVAGSTGPACPKCGEGHLRRIPRKDGKGHFWGCNRYSEGCSAVYDDKGGKPDTAAKAAYKCPTCKEGTLRQIAGGAKGKFWGCSRYRDGCRTTFDDKGGKPDIAGKKGA</sequence>
<evidence type="ECO:0000256" key="11">
    <source>
        <dbReference type="ARBA" id="ARBA00032235"/>
    </source>
</evidence>
<dbReference type="InterPro" id="IPR013825">
    <property type="entry name" value="Topo_IA_cen_sub2"/>
</dbReference>
<dbReference type="EC" id="5.6.2.1" evidence="3"/>
<evidence type="ECO:0000256" key="4">
    <source>
        <dbReference type="ARBA" id="ARBA00022723"/>
    </source>
</evidence>
<dbReference type="EMBL" id="MTEI01000039">
    <property type="protein sequence ID" value="OQW85737.1"/>
    <property type="molecule type" value="Genomic_DNA"/>
</dbReference>
<evidence type="ECO:0000256" key="2">
    <source>
        <dbReference type="ARBA" id="ARBA00009446"/>
    </source>
</evidence>
<dbReference type="PROSITE" id="PS00396">
    <property type="entry name" value="TOPO_IA_1"/>
    <property type="match status" value="1"/>
</dbReference>
<evidence type="ECO:0000256" key="9">
    <source>
        <dbReference type="ARBA" id="ARBA00030003"/>
    </source>
</evidence>
<dbReference type="InterPro" id="IPR034144">
    <property type="entry name" value="TOPRIM_TopoIII"/>
</dbReference>
<dbReference type="InterPro" id="IPR013497">
    <property type="entry name" value="Topo_IA_cen"/>
</dbReference>
<comment type="catalytic activity">
    <reaction evidence="1">
        <text>ATP-independent breakage of single-stranded DNA, followed by passage and rejoining.</text>
        <dbReference type="EC" id="5.6.2.1"/>
    </reaction>
</comment>
<evidence type="ECO:0000313" key="15">
    <source>
        <dbReference type="EMBL" id="OQW85737.1"/>
    </source>
</evidence>
<dbReference type="GO" id="GO:0046872">
    <property type="term" value="F:metal ion binding"/>
    <property type="evidence" value="ECO:0007669"/>
    <property type="project" value="UniProtKB-KW"/>
</dbReference>
<keyword evidence="8 15" id="KW-0413">Isomerase</keyword>
<dbReference type="SMART" id="SM00436">
    <property type="entry name" value="TOP1Bc"/>
    <property type="match status" value="1"/>
</dbReference>
<dbReference type="GO" id="GO:0006310">
    <property type="term" value="P:DNA recombination"/>
    <property type="evidence" value="ECO:0007669"/>
    <property type="project" value="TreeGrafter"/>
</dbReference>
<proteinExistence type="inferred from homology"/>
<dbReference type="PROSITE" id="PS50880">
    <property type="entry name" value="TOPRIM"/>
    <property type="match status" value="1"/>
</dbReference>
<keyword evidence="6" id="KW-0799">Topoisomerase</keyword>
<dbReference type="SUPFAM" id="SSF56712">
    <property type="entry name" value="Prokaryotic type I DNA topoisomerase"/>
    <property type="match status" value="1"/>
</dbReference>
<organism evidence="15 16">
    <name type="scientific">Rhodoferax ferrireducens</name>
    <dbReference type="NCBI Taxonomy" id="192843"/>
    <lineage>
        <taxon>Bacteria</taxon>
        <taxon>Pseudomonadati</taxon>
        <taxon>Pseudomonadota</taxon>
        <taxon>Betaproteobacteria</taxon>
        <taxon>Burkholderiales</taxon>
        <taxon>Comamonadaceae</taxon>
        <taxon>Rhodoferax</taxon>
    </lineage>
</organism>
<dbReference type="SMART" id="SM00493">
    <property type="entry name" value="TOPRIM"/>
    <property type="match status" value="1"/>
</dbReference>
<protein>
    <recommendedName>
        <fullName evidence="3">DNA topoisomerase</fullName>
        <ecNumber evidence="3">5.6.2.1</ecNumber>
    </recommendedName>
    <alternativeName>
        <fullName evidence="12">Omega-protein</fullName>
    </alternativeName>
    <alternativeName>
        <fullName evidence="11">Relaxing enzyme</fullName>
    </alternativeName>
    <alternativeName>
        <fullName evidence="9">Swivelase</fullName>
    </alternativeName>
    <alternativeName>
        <fullName evidence="10">Untwisting enzyme</fullName>
    </alternativeName>
</protein>
<feature type="domain" description="Toprim" evidence="13">
    <location>
        <begin position="1"/>
        <end position="132"/>
    </location>
</feature>
<dbReference type="NCBIfam" id="TIGR01056">
    <property type="entry name" value="topB"/>
    <property type="match status" value="1"/>
</dbReference>
<evidence type="ECO:0000256" key="12">
    <source>
        <dbReference type="ARBA" id="ARBA00032877"/>
    </source>
</evidence>
<evidence type="ECO:0000259" key="13">
    <source>
        <dbReference type="PROSITE" id="PS50880"/>
    </source>
</evidence>
<dbReference type="InterPro" id="IPR023405">
    <property type="entry name" value="Topo_IA_core_domain"/>
</dbReference>
<dbReference type="NCBIfam" id="NF005829">
    <property type="entry name" value="PRK07726.1"/>
    <property type="match status" value="1"/>
</dbReference>
<dbReference type="SMART" id="SM00437">
    <property type="entry name" value="TOP1Ac"/>
    <property type="match status" value="1"/>
</dbReference>
<evidence type="ECO:0000256" key="7">
    <source>
        <dbReference type="ARBA" id="ARBA00023125"/>
    </source>
</evidence>
<keyword evidence="5" id="KW-0460">Magnesium</keyword>
<dbReference type="InterPro" id="IPR003602">
    <property type="entry name" value="Topo_IA_DNA-bd_dom"/>
</dbReference>
<dbReference type="CDD" id="cd00186">
    <property type="entry name" value="TOP1Ac"/>
    <property type="match status" value="1"/>
</dbReference>
<name>A0A1W9KNK3_9BURK</name>
<dbReference type="InterPro" id="IPR013826">
    <property type="entry name" value="Topo_IA_cen_sub3"/>
</dbReference>
<dbReference type="Pfam" id="PF01751">
    <property type="entry name" value="Toprim"/>
    <property type="match status" value="1"/>
</dbReference>
<dbReference type="Gene3D" id="3.40.50.140">
    <property type="match status" value="1"/>
</dbReference>
<evidence type="ECO:0000256" key="5">
    <source>
        <dbReference type="ARBA" id="ARBA00022842"/>
    </source>
</evidence>
<dbReference type="PANTHER" id="PTHR11390">
    <property type="entry name" value="PROKARYOTIC DNA TOPOISOMERASE"/>
    <property type="match status" value="1"/>
</dbReference>
<dbReference type="GO" id="GO:0006265">
    <property type="term" value="P:DNA topological change"/>
    <property type="evidence" value="ECO:0007669"/>
    <property type="project" value="InterPro"/>
</dbReference>
<dbReference type="PANTHER" id="PTHR11390:SF21">
    <property type="entry name" value="DNA TOPOISOMERASE 3-ALPHA"/>
    <property type="match status" value="1"/>
</dbReference>
<keyword evidence="7" id="KW-0238">DNA-binding</keyword>
<evidence type="ECO:0000256" key="10">
    <source>
        <dbReference type="ARBA" id="ARBA00031985"/>
    </source>
</evidence>
<evidence type="ECO:0000259" key="14">
    <source>
        <dbReference type="PROSITE" id="PS52039"/>
    </source>
</evidence>
<dbReference type="InterPro" id="IPR003601">
    <property type="entry name" value="Topo_IA_2"/>
</dbReference>
<evidence type="ECO:0000313" key="16">
    <source>
        <dbReference type="Proteomes" id="UP000192505"/>
    </source>
</evidence>
<dbReference type="Gene3D" id="2.70.20.10">
    <property type="entry name" value="Topoisomerase I, domain 3"/>
    <property type="match status" value="1"/>
</dbReference>
<dbReference type="InterPro" id="IPR000380">
    <property type="entry name" value="Topo_IA"/>
</dbReference>
<dbReference type="CDD" id="cd03362">
    <property type="entry name" value="TOPRIM_TopoIA_TopoIII"/>
    <property type="match status" value="1"/>
</dbReference>
<dbReference type="PRINTS" id="PR00417">
    <property type="entry name" value="PRTPISMRASEI"/>
</dbReference>
<dbReference type="GO" id="GO:0043597">
    <property type="term" value="C:cytoplasmic replication fork"/>
    <property type="evidence" value="ECO:0007669"/>
    <property type="project" value="TreeGrafter"/>
</dbReference>
<dbReference type="InterPro" id="IPR005738">
    <property type="entry name" value="TopoIII"/>
</dbReference>
<accession>A0A1W9KNK3</accession>
<dbReference type="Proteomes" id="UP000192505">
    <property type="component" value="Unassembled WGS sequence"/>
</dbReference>
<dbReference type="Gene3D" id="1.10.460.10">
    <property type="entry name" value="Topoisomerase I, domain 2"/>
    <property type="match status" value="1"/>
</dbReference>
<dbReference type="PROSITE" id="PS52039">
    <property type="entry name" value="TOPO_IA_2"/>
    <property type="match status" value="1"/>
</dbReference>
<dbReference type="InterPro" id="IPR006171">
    <property type="entry name" value="TOPRIM_dom"/>
</dbReference>
<dbReference type="GO" id="GO:0006281">
    <property type="term" value="P:DNA repair"/>
    <property type="evidence" value="ECO:0007669"/>
    <property type="project" value="TreeGrafter"/>
</dbReference>
<gene>
    <name evidence="15" type="ORF">BWK72_20745</name>
</gene>
<dbReference type="InterPro" id="IPR023406">
    <property type="entry name" value="Topo_IA_AS"/>
</dbReference>
<dbReference type="AlphaFoldDB" id="A0A1W9KNK3"/>
<evidence type="ECO:0000256" key="6">
    <source>
        <dbReference type="ARBA" id="ARBA00023029"/>
    </source>
</evidence>
<dbReference type="InterPro" id="IPR013824">
    <property type="entry name" value="Topo_IA_cen_sub1"/>
</dbReference>
<comment type="similarity">
    <text evidence="2">Belongs to the type IA topoisomerase family.</text>
</comment>
<evidence type="ECO:0000256" key="1">
    <source>
        <dbReference type="ARBA" id="ARBA00000213"/>
    </source>
</evidence>
<dbReference type="GO" id="GO:0003917">
    <property type="term" value="F:DNA topoisomerase type I (single strand cut, ATP-independent) activity"/>
    <property type="evidence" value="ECO:0007669"/>
    <property type="project" value="UniProtKB-EC"/>
</dbReference>
<comment type="caution">
    <text evidence="15">The sequence shown here is derived from an EMBL/GenBank/DDBJ whole genome shotgun (WGS) entry which is preliminary data.</text>
</comment>
<evidence type="ECO:0000256" key="3">
    <source>
        <dbReference type="ARBA" id="ARBA00012891"/>
    </source>
</evidence>
<evidence type="ECO:0000256" key="8">
    <source>
        <dbReference type="ARBA" id="ARBA00023235"/>
    </source>
</evidence>
<dbReference type="Gene3D" id="1.10.290.10">
    <property type="entry name" value="Topoisomerase I, domain 4"/>
    <property type="match status" value="1"/>
</dbReference>
<keyword evidence="4" id="KW-0479">Metal-binding</keyword>
<reference evidence="15 16" key="1">
    <citation type="submission" date="2017-01" db="EMBL/GenBank/DDBJ databases">
        <title>Novel large sulfur bacteria in the metagenomes of groundwater-fed chemosynthetic microbial mats in the Lake Huron basin.</title>
        <authorList>
            <person name="Sharrar A.M."/>
            <person name="Flood B.E."/>
            <person name="Bailey J.V."/>
            <person name="Jones D.S."/>
            <person name="Biddanda B."/>
            <person name="Ruberg S.A."/>
            <person name="Marcus D.N."/>
            <person name="Dick G.J."/>
        </authorList>
    </citation>
    <scope>NUCLEOTIDE SEQUENCE [LARGE SCALE GENOMIC DNA]</scope>
    <source>
        <strain evidence="15">A7</strain>
    </source>
</reference>
<feature type="domain" description="Topo IA-type catalytic" evidence="14">
    <location>
        <begin position="149"/>
        <end position="601"/>
    </location>
</feature>